<name>A0A841KHW9_9HYPH</name>
<gene>
    <name evidence="1" type="ORF">HNQ73_002630</name>
</gene>
<evidence type="ECO:0000313" key="1">
    <source>
        <dbReference type="EMBL" id="MBB6168993.1"/>
    </source>
</evidence>
<proteinExistence type="predicted"/>
<dbReference type="InterPro" id="IPR025961">
    <property type="entry name" value="Metal_resist"/>
</dbReference>
<evidence type="ECO:0000313" key="2">
    <source>
        <dbReference type="Proteomes" id="UP000588017"/>
    </source>
</evidence>
<comment type="caution">
    <text evidence="1">The sequence shown here is derived from an EMBL/GenBank/DDBJ whole genome shotgun (WGS) entry which is preliminary data.</text>
</comment>
<reference evidence="1 2" key="1">
    <citation type="submission" date="2020-08" db="EMBL/GenBank/DDBJ databases">
        <title>Genomic Encyclopedia of Type Strains, Phase IV (KMG-IV): sequencing the most valuable type-strain genomes for metagenomic binning, comparative biology and taxonomic classification.</title>
        <authorList>
            <person name="Goeker M."/>
        </authorList>
    </citation>
    <scope>NUCLEOTIDE SEQUENCE [LARGE SCALE GENOMIC DNA]</scope>
    <source>
        <strain evidence="1 2">DSM 101465</strain>
    </source>
</reference>
<dbReference type="RefSeq" id="WP_183335294.1">
    <property type="nucleotide sequence ID" value="NZ_BMHX01000005.1"/>
</dbReference>
<dbReference type="Pfam" id="PF13801">
    <property type="entry name" value="Metal_resist"/>
    <property type="match status" value="1"/>
</dbReference>
<keyword evidence="2" id="KW-1185">Reference proteome</keyword>
<dbReference type="EMBL" id="JACHEH010000005">
    <property type="protein sequence ID" value="MBB6168993.1"/>
    <property type="molecule type" value="Genomic_DNA"/>
</dbReference>
<protein>
    <submittedName>
        <fullName evidence="1">Putative membrane protein</fullName>
    </submittedName>
</protein>
<dbReference type="AlphaFoldDB" id="A0A841KHW9"/>
<dbReference type="Proteomes" id="UP000588017">
    <property type="component" value="Unassembled WGS sequence"/>
</dbReference>
<sequence length="128" mass="14109">MKRVRLLLATGLAVSLLANAFLVGFIVRGERQPRGGFLAQSIASAYPDDVRAGFRQRLRDNWPRVLAALRDLRAARRALAETANAVPLDAAAVERAMTDVRTATDALQRLMQELLLETLRARQGADRS</sequence>
<organism evidence="1 2">
    <name type="scientific">Chelatococcus composti</name>
    <dbReference type="NCBI Taxonomy" id="1743235"/>
    <lineage>
        <taxon>Bacteria</taxon>
        <taxon>Pseudomonadati</taxon>
        <taxon>Pseudomonadota</taxon>
        <taxon>Alphaproteobacteria</taxon>
        <taxon>Hyphomicrobiales</taxon>
        <taxon>Chelatococcaceae</taxon>
        <taxon>Chelatococcus</taxon>
    </lineage>
</organism>
<accession>A0A841KHW9</accession>